<evidence type="ECO:0000313" key="2">
    <source>
        <dbReference type="EMBL" id="QIH43514.1"/>
    </source>
</evidence>
<dbReference type="GO" id="GO:0016740">
    <property type="term" value="F:transferase activity"/>
    <property type="evidence" value="ECO:0007669"/>
    <property type="project" value="UniProtKB-KW"/>
</dbReference>
<feature type="domain" description="Glutamine amidotransferase" evidence="1">
    <location>
        <begin position="52"/>
        <end position="190"/>
    </location>
</feature>
<dbReference type="CDD" id="cd01741">
    <property type="entry name" value="GATase1_1"/>
    <property type="match status" value="1"/>
</dbReference>
<dbReference type="SUPFAM" id="SSF52317">
    <property type="entry name" value="Class I glutamine amidotransferase-like"/>
    <property type="match status" value="1"/>
</dbReference>
<sequence>MKTLLIINVGQAPEQQLEKYGDFEFWAQRAISEVDINVTFLDGINNELPAYDTLLGVIIMGSLSMVTEKTDWMLRLSNNIIELTETKIPLLGICFGHQLIAQALGGIVSYNPKGLEIGTVELERLSDANSDPLFEQVPESFTAQTVHFQSVQQLPPNAVCLAKSELDNHHAFRAGTCTWGVQFHPEFTSDIMRDSVNGLKEAIADQYEHKLDQIAETEQAKQILVRFAQMCKSSIDHH</sequence>
<dbReference type="RefSeq" id="WP_165313054.1">
    <property type="nucleotide sequence ID" value="NZ_CP049332.1"/>
</dbReference>
<name>A0A6G7CN66_9VIBR</name>
<accession>A0A6G7CN66</accession>
<dbReference type="NCBIfam" id="NF006562">
    <property type="entry name" value="PRK09065.1"/>
    <property type="match status" value="1"/>
</dbReference>
<gene>
    <name evidence="2" type="ORF">G5S32_16085</name>
</gene>
<dbReference type="Pfam" id="PF00117">
    <property type="entry name" value="GATase"/>
    <property type="match status" value="1"/>
</dbReference>
<dbReference type="GO" id="GO:0005829">
    <property type="term" value="C:cytosol"/>
    <property type="evidence" value="ECO:0007669"/>
    <property type="project" value="TreeGrafter"/>
</dbReference>
<keyword evidence="2" id="KW-0315">Glutamine amidotransferase</keyword>
<proteinExistence type="predicted"/>
<dbReference type="Proteomes" id="UP000503003">
    <property type="component" value="Chromosome 2"/>
</dbReference>
<dbReference type="KEGG" id="vzi:G5S32_16085"/>
<protein>
    <submittedName>
        <fullName evidence="2">Glutamine amidotransferase</fullName>
    </submittedName>
</protein>
<evidence type="ECO:0000313" key="3">
    <source>
        <dbReference type="Proteomes" id="UP000503003"/>
    </source>
</evidence>
<organism evidence="2 3">
    <name type="scientific">Vibrio ziniensis</name>
    <dbReference type="NCBI Taxonomy" id="2711221"/>
    <lineage>
        <taxon>Bacteria</taxon>
        <taxon>Pseudomonadati</taxon>
        <taxon>Pseudomonadota</taxon>
        <taxon>Gammaproteobacteria</taxon>
        <taxon>Vibrionales</taxon>
        <taxon>Vibrionaceae</taxon>
        <taxon>Vibrio</taxon>
    </lineage>
</organism>
<dbReference type="PANTHER" id="PTHR42695:SF5">
    <property type="entry name" value="GLUTAMINE AMIDOTRANSFERASE YLR126C-RELATED"/>
    <property type="match status" value="1"/>
</dbReference>
<keyword evidence="2" id="KW-0808">Transferase</keyword>
<dbReference type="InterPro" id="IPR044992">
    <property type="entry name" value="ChyE-like"/>
</dbReference>
<dbReference type="AlphaFoldDB" id="A0A6G7CN66"/>
<dbReference type="InterPro" id="IPR017926">
    <property type="entry name" value="GATASE"/>
</dbReference>
<dbReference type="Gene3D" id="3.40.50.880">
    <property type="match status" value="1"/>
</dbReference>
<dbReference type="EMBL" id="CP049332">
    <property type="protein sequence ID" value="QIH43514.1"/>
    <property type="molecule type" value="Genomic_DNA"/>
</dbReference>
<evidence type="ECO:0000259" key="1">
    <source>
        <dbReference type="Pfam" id="PF00117"/>
    </source>
</evidence>
<keyword evidence="3" id="KW-1185">Reference proteome</keyword>
<dbReference type="PROSITE" id="PS51273">
    <property type="entry name" value="GATASE_TYPE_1"/>
    <property type="match status" value="1"/>
</dbReference>
<dbReference type="InterPro" id="IPR029062">
    <property type="entry name" value="Class_I_gatase-like"/>
</dbReference>
<dbReference type="PANTHER" id="PTHR42695">
    <property type="entry name" value="GLUTAMINE AMIDOTRANSFERASE YLR126C-RELATED"/>
    <property type="match status" value="1"/>
</dbReference>
<reference evidence="2 3" key="1">
    <citation type="submission" date="2020-02" db="EMBL/GenBank/DDBJ databases">
        <title>A complete genome of a marine bacterium Vibrio sp. ZWAL4003 isolated from the mangrove sediment with the ability to degrade polysaccharides.</title>
        <authorList>
            <person name="Wu J."/>
            <person name="Qu W."/>
            <person name="Zeng R."/>
        </authorList>
    </citation>
    <scope>NUCLEOTIDE SEQUENCE [LARGE SCALE GENOMIC DNA]</scope>
    <source>
        <strain evidence="2 3">ZWAL4003</strain>
    </source>
</reference>